<dbReference type="SMART" id="SM00034">
    <property type="entry name" value="CLECT"/>
    <property type="match status" value="1"/>
</dbReference>
<proteinExistence type="predicted"/>
<keyword evidence="4" id="KW-1133">Transmembrane helix</keyword>
<dbReference type="EMBL" id="JANPWB010000011">
    <property type="protein sequence ID" value="KAJ1122154.1"/>
    <property type="molecule type" value="Genomic_DNA"/>
</dbReference>
<dbReference type="CDD" id="cd03593">
    <property type="entry name" value="CLECT_NK_receptors_like"/>
    <property type="match status" value="1"/>
</dbReference>
<evidence type="ECO:0000256" key="3">
    <source>
        <dbReference type="SAM" id="MobiDB-lite"/>
    </source>
</evidence>
<name>A0AAV7P4U7_PLEWA</name>
<dbReference type="AlphaFoldDB" id="A0AAV7P4U7"/>
<comment type="caution">
    <text evidence="6">The sequence shown here is derived from an EMBL/GenBank/DDBJ whole genome shotgun (WGS) entry which is preliminary data.</text>
</comment>
<dbReference type="InterPro" id="IPR001304">
    <property type="entry name" value="C-type_lectin-like"/>
</dbReference>
<feature type="region of interest" description="Disordered" evidence="3">
    <location>
        <begin position="1"/>
        <end position="21"/>
    </location>
</feature>
<dbReference type="Proteomes" id="UP001066276">
    <property type="component" value="Chromosome 7"/>
</dbReference>
<comment type="subcellular location">
    <subcellularLocation>
        <location evidence="1">Cell membrane</location>
        <topology evidence="1">Single-pass type II membrane protein</topology>
    </subcellularLocation>
</comment>
<keyword evidence="7" id="KW-1185">Reference proteome</keyword>
<keyword evidence="2" id="KW-0430">Lectin</keyword>
<dbReference type="Gene3D" id="3.10.100.10">
    <property type="entry name" value="Mannose-Binding Protein A, subunit A"/>
    <property type="match status" value="1"/>
</dbReference>
<evidence type="ECO:0000256" key="4">
    <source>
        <dbReference type="SAM" id="Phobius"/>
    </source>
</evidence>
<dbReference type="SUPFAM" id="SSF56436">
    <property type="entry name" value="C-type lectin-like"/>
    <property type="match status" value="1"/>
</dbReference>
<dbReference type="PROSITE" id="PS50041">
    <property type="entry name" value="C_TYPE_LECTIN_2"/>
    <property type="match status" value="1"/>
</dbReference>
<evidence type="ECO:0000256" key="1">
    <source>
        <dbReference type="ARBA" id="ARBA00004401"/>
    </source>
</evidence>
<accession>A0AAV7P4U7</accession>
<reference evidence="6" key="1">
    <citation type="journal article" date="2022" name="bioRxiv">
        <title>Sequencing and chromosome-scale assembly of the giantPleurodeles waltlgenome.</title>
        <authorList>
            <person name="Brown T."/>
            <person name="Elewa A."/>
            <person name="Iarovenko S."/>
            <person name="Subramanian E."/>
            <person name="Araus A.J."/>
            <person name="Petzold A."/>
            <person name="Susuki M."/>
            <person name="Suzuki K.-i.T."/>
            <person name="Hayashi T."/>
            <person name="Toyoda A."/>
            <person name="Oliveira C."/>
            <person name="Osipova E."/>
            <person name="Leigh N.D."/>
            <person name="Simon A."/>
            <person name="Yun M.H."/>
        </authorList>
    </citation>
    <scope>NUCLEOTIDE SEQUENCE</scope>
    <source>
        <strain evidence="6">20211129_DDA</strain>
        <tissue evidence="6">Liver</tissue>
    </source>
</reference>
<dbReference type="InterPro" id="IPR050828">
    <property type="entry name" value="C-type_lectin/matrix_domain"/>
</dbReference>
<gene>
    <name evidence="6" type="ORF">NDU88_000658</name>
</gene>
<dbReference type="PANTHER" id="PTHR45710">
    <property type="entry name" value="C-TYPE LECTIN DOMAIN-CONTAINING PROTEIN 180"/>
    <property type="match status" value="1"/>
</dbReference>
<sequence length="221" mass="24515">MGAPEERALAEPPELGTRGGTERTKCKNIFDAAPDPGCPGRGRTALTRVRRLRGALALAAALSITVAGLAVYITVLKGRQCSEQPQTKGALSTAGKDVVVLPPCGDGWIWYQYKCYYFSEDEGDWTAAKDSCAALNSSLALIDTQKELTFILRYKGDYNHWIGLRRDNKTQPWTWVNGTRFNNWFTVSDASECAYLGYIKAKSLECVILNNWICTKVITYE</sequence>
<dbReference type="InterPro" id="IPR016187">
    <property type="entry name" value="CTDL_fold"/>
</dbReference>
<keyword evidence="4" id="KW-0812">Transmembrane</keyword>
<dbReference type="InterPro" id="IPR016186">
    <property type="entry name" value="C-type_lectin-like/link_sf"/>
</dbReference>
<keyword evidence="4" id="KW-0472">Membrane</keyword>
<evidence type="ECO:0000313" key="7">
    <source>
        <dbReference type="Proteomes" id="UP001066276"/>
    </source>
</evidence>
<dbReference type="InterPro" id="IPR033992">
    <property type="entry name" value="NKR-like_CTLD"/>
</dbReference>
<feature type="domain" description="C-type lectin" evidence="5">
    <location>
        <begin position="111"/>
        <end position="215"/>
    </location>
</feature>
<protein>
    <recommendedName>
        <fullName evidence="5">C-type lectin domain-containing protein</fullName>
    </recommendedName>
</protein>
<evidence type="ECO:0000313" key="6">
    <source>
        <dbReference type="EMBL" id="KAJ1122154.1"/>
    </source>
</evidence>
<feature type="transmembrane region" description="Helical" evidence="4">
    <location>
        <begin position="55"/>
        <end position="75"/>
    </location>
</feature>
<dbReference type="PANTHER" id="PTHR45710:SF8">
    <property type="entry name" value="RERATING FAMILY MEMBER 4"/>
    <property type="match status" value="1"/>
</dbReference>
<dbReference type="Pfam" id="PF00059">
    <property type="entry name" value="Lectin_C"/>
    <property type="match status" value="1"/>
</dbReference>
<evidence type="ECO:0000259" key="5">
    <source>
        <dbReference type="PROSITE" id="PS50041"/>
    </source>
</evidence>
<organism evidence="6 7">
    <name type="scientific">Pleurodeles waltl</name>
    <name type="common">Iberian ribbed newt</name>
    <dbReference type="NCBI Taxonomy" id="8319"/>
    <lineage>
        <taxon>Eukaryota</taxon>
        <taxon>Metazoa</taxon>
        <taxon>Chordata</taxon>
        <taxon>Craniata</taxon>
        <taxon>Vertebrata</taxon>
        <taxon>Euteleostomi</taxon>
        <taxon>Amphibia</taxon>
        <taxon>Batrachia</taxon>
        <taxon>Caudata</taxon>
        <taxon>Salamandroidea</taxon>
        <taxon>Salamandridae</taxon>
        <taxon>Pleurodelinae</taxon>
        <taxon>Pleurodeles</taxon>
    </lineage>
</organism>
<dbReference type="GO" id="GO:0030246">
    <property type="term" value="F:carbohydrate binding"/>
    <property type="evidence" value="ECO:0007669"/>
    <property type="project" value="UniProtKB-KW"/>
</dbReference>
<evidence type="ECO:0000256" key="2">
    <source>
        <dbReference type="ARBA" id="ARBA00022734"/>
    </source>
</evidence>
<dbReference type="GO" id="GO:0005886">
    <property type="term" value="C:plasma membrane"/>
    <property type="evidence" value="ECO:0007669"/>
    <property type="project" value="UniProtKB-SubCell"/>
</dbReference>